<accession>A0ABW3PQS1</accession>
<evidence type="ECO:0000313" key="2">
    <source>
        <dbReference type="EMBL" id="MFD1127690.1"/>
    </source>
</evidence>
<organism evidence="2 3">
    <name type="scientific">Paenibacillus provencensis</name>
    <dbReference type="NCBI Taxonomy" id="441151"/>
    <lineage>
        <taxon>Bacteria</taxon>
        <taxon>Bacillati</taxon>
        <taxon>Bacillota</taxon>
        <taxon>Bacilli</taxon>
        <taxon>Bacillales</taxon>
        <taxon>Paenibacillaceae</taxon>
        <taxon>Paenibacillus</taxon>
    </lineage>
</organism>
<name>A0ABW3PQS1_9BACL</name>
<keyword evidence="3" id="KW-1185">Reference proteome</keyword>
<evidence type="ECO:0000256" key="1">
    <source>
        <dbReference type="SAM" id="Phobius"/>
    </source>
</evidence>
<keyword evidence="1" id="KW-0472">Membrane</keyword>
<reference evidence="3" key="1">
    <citation type="journal article" date="2019" name="Int. J. Syst. Evol. Microbiol.">
        <title>The Global Catalogue of Microorganisms (GCM) 10K type strain sequencing project: providing services to taxonomists for standard genome sequencing and annotation.</title>
        <authorList>
            <consortium name="The Broad Institute Genomics Platform"/>
            <consortium name="The Broad Institute Genome Sequencing Center for Infectious Disease"/>
            <person name="Wu L."/>
            <person name="Ma J."/>
        </authorList>
    </citation>
    <scope>NUCLEOTIDE SEQUENCE [LARGE SCALE GENOMIC DNA]</scope>
    <source>
        <strain evidence="3">CCUG 53519</strain>
    </source>
</reference>
<feature type="transmembrane region" description="Helical" evidence="1">
    <location>
        <begin position="6"/>
        <end position="22"/>
    </location>
</feature>
<sequence length="42" mass="4808">MYAGVFFAIGIIALILIGRVVFEKMTKEPDKNKQDLEDKNNH</sequence>
<evidence type="ECO:0000313" key="3">
    <source>
        <dbReference type="Proteomes" id="UP001597169"/>
    </source>
</evidence>
<dbReference type="RefSeq" id="WP_285849965.1">
    <property type="nucleotide sequence ID" value="NZ_JBHTKX010000001.1"/>
</dbReference>
<dbReference type="EMBL" id="JBHTKX010000001">
    <property type="protein sequence ID" value="MFD1127690.1"/>
    <property type="molecule type" value="Genomic_DNA"/>
</dbReference>
<keyword evidence="1" id="KW-0812">Transmembrane</keyword>
<proteinExistence type="predicted"/>
<evidence type="ECO:0008006" key="4">
    <source>
        <dbReference type="Google" id="ProtNLM"/>
    </source>
</evidence>
<gene>
    <name evidence="2" type="ORF">ACFQ3J_05800</name>
</gene>
<keyword evidence="1" id="KW-1133">Transmembrane helix</keyword>
<protein>
    <recommendedName>
        <fullName evidence="4">Tumour necrosis factor receptor superfamily member 19</fullName>
    </recommendedName>
</protein>
<comment type="caution">
    <text evidence="2">The sequence shown here is derived from an EMBL/GenBank/DDBJ whole genome shotgun (WGS) entry which is preliminary data.</text>
</comment>
<dbReference type="Proteomes" id="UP001597169">
    <property type="component" value="Unassembled WGS sequence"/>
</dbReference>